<keyword evidence="2" id="KW-1185">Reference proteome</keyword>
<evidence type="ECO:0000313" key="1">
    <source>
        <dbReference type="EMBL" id="MDQ0103250.1"/>
    </source>
</evidence>
<dbReference type="EMBL" id="JAUSSW010000008">
    <property type="protein sequence ID" value="MDQ0103250.1"/>
    <property type="molecule type" value="Genomic_DNA"/>
</dbReference>
<reference evidence="1 2" key="1">
    <citation type="submission" date="2023-07" db="EMBL/GenBank/DDBJ databases">
        <title>Sorghum-associated microbial communities from plants grown in Nebraska, USA.</title>
        <authorList>
            <person name="Schachtman D."/>
        </authorList>
    </citation>
    <scope>NUCLEOTIDE SEQUENCE [LARGE SCALE GENOMIC DNA]</scope>
    <source>
        <strain evidence="1 2">CC523</strain>
    </source>
</reference>
<dbReference type="Proteomes" id="UP001244563">
    <property type="component" value="Unassembled WGS sequence"/>
</dbReference>
<sequence>MSFTTTARCLPAEGAGPPSYFKRSLWGLLCGVLACFGAQSGPRNVRFPVVGPAVRGIRVFWGAEWASQREVPRCGACCAGCSRALGSVARGRVTRMFAGDAHVRWWRPDVGVLDRVGCRSGVWVSFTTTARCLPAEGAGPPSYFKRSLWGLLCGVLACFGAQSGPRNAQAEARPECPGRAFAVLPIQMFVSMSGQTTPGGSQCRLFESM</sequence>
<name>A0ABT9TNJ7_PAENI</name>
<proteinExistence type="predicted"/>
<protein>
    <submittedName>
        <fullName evidence="1">Uncharacterized protein</fullName>
    </submittedName>
</protein>
<gene>
    <name evidence="1" type="ORF">J2T10_002914</name>
</gene>
<evidence type="ECO:0000313" key="2">
    <source>
        <dbReference type="Proteomes" id="UP001244563"/>
    </source>
</evidence>
<accession>A0ABT9TNJ7</accession>
<organism evidence="1 2">
    <name type="scientific">Paenarthrobacter nicotinovorans</name>
    <name type="common">Arthrobacter nicotinovorans</name>
    <dbReference type="NCBI Taxonomy" id="29320"/>
    <lineage>
        <taxon>Bacteria</taxon>
        <taxon>Bacillati</taxon>
        <taxon>Actinomycetota</taxon>
        <taxon>Actinomycetes</taxon>
        <taxon>Micrococcales</taxon>
        <taxon>Micrococcaceae</taxon>
        <taxon>Paenarthrobacter</taxon>
    </lineage>
</organism>
<comment type="caution">
    <text evidence="1">The sequence shown here is derived from an EMBL/GenBank/DDBJ whole genome shotgun (WGS) entry which is preliminary data.</text>
</comment>